<dbReference type="EMBL" id="JADJMH010000029">
    <property type="protein sequence ID" value="MBK7676957.1"/>
    <property type="molecule type" value="Genomic_DNA"/>
</dbReference>
<gene>
    <name evidence="1" type="ORF">IPJ27_20595</name>
</gene>
<name>A0A935UHQ3_9PROT</name>
<dbReference type="AlphaFoldDB" id="A0A935UHQ3"/>
<accession>A0A935UHQ3</accession>
<evidence type="ECO:0000313" key="2">
    <source>
        <dbReference type="Proteomes" id="UP000697998"/>
    </source>
</evidence>
<sequence>MNQRLRPGVAEPVILMFSRRQVETCDVDEPLELLRSLTADRRTAIEFCGRISLVVDGYNDDPRELFEVPEVRAYIKRLDLAWPYWFFLLSQIGGVNQAPGELLVRDHRGLPGVTSVDMGQLDRSLARHFGAMHRLAEELKLPEEMCEEVAEGIVGMFQNAAVERIEGDGINKVTVLWSGCMLHAPCCWQ</sequence>
<dbReference type="Proteomes" id="UP000697998">
    <property type="component" value="Unassembled WGS sequence"/>
</dbReference>
<comment type="caution">
    <text evidence="1">The sequence shown here is derived from an EMBL/GenBank/DDBJ whole genome shotgun (WGS) entry which is preliminary data.</text>
</comment>
<reference evidence="1 2" key="1">
    <citation type="submission" date="2020-10" db="EMBL/GenBank/DDBJ databases">
        <title>Connecting structure to function with the recovery of over 1000 high-quality activated sludge metagenome-assembled genomes encoding full-length rRNA genes using long-read sequencing.</title>
        <authorList>
            <person name="Singleton C.M."/>
            <person name="Petriglieri F."/>
            <person name="Kristensen J.M."/>
            <person name="Kirkegaard R.H."/>
            <person name="Michaelsen T.Y."/>
            <person name="Andersen M.H."/>
            <person name="Karst S.M."/>
            <person name="Dueholm M.S."/>
            <person name="Nielsen P.H."/>
            <person name="Albertsen M."/>
        </authorList>
    </citation>
    <scope>NUCLEOTIDE SEQUENCE [LARGE SCALE GENOMIC DNA]</scope>
    <source>
        <strain evidence="1">EsbW_18-Q3-R4-48_BATAC.285</strain>
    </source>
</reference>
<protein>
    <submittedName>
        <fullName evidence="1">Uncharacterized protein</fullName>
    </submittedName>
</protein>
<evidence type="ECO:0000313" key="1">
    <source>
        <dbReference type="EMBL" id="MBK7676957.1"/>
    </source>
</evidence>
<proteinExistence type="predicted"/>
<organism evidence="1 2">
    <name type="scientific">Candidatus Accumulibacter proximus</name>
    <dbReference type="NCBI Taxonomy" id="2954385"/>
    <lineage>
        <taxon>Bacteria</taxon>
        <taxon>Pseudomonadati</taxon>
        <taxon>Pseudomonadota</taxon>
        <taxon>Betaproteobacteria</taxon>
        <taxon>Candidatus Accumulibacter</taxon>
    </lineage>
</organism>